<dbReference type="Pfam" id="PF21859">
    <property type="entry name" value="Replitron_HUH"/>
    <property type="match status" value="1"/>
</dbReference>
<sequence length="282" mass="31721">MKQKTIPETMAEGNPSNNLVAQKNLNQPAAGPSKATRKPRTFAAKNLDVSITVGIAGEDVARETFDKLASFIDKNSKMGIISFERGDTHPLLHIQCMISIKSYNTRMLKSQIKKVICWEDDGPLGGSICVRSLRDKGYLLHTIVRIIGYCLKDEKEEHFRLFQKKYHAKADGGRNTNGLHILSFGYQAQIATDPYKYLGESTSIPQERYCRFSHPTEMMLADMIHGRKFDNDGIEYHTDDEPTAEPNIKPRDMKPEPNISMQEPPNKQNDGADDDCDSTDPS</sequence>
<name>A0ABD3HVV9_9MARC</name>
<reference evidence="3 4" key="1">
    <citation type="submission" date="2024-09" db="EMBL/GenBank/DDBJ databases">
        <title>Chromosome-scale assembly of Riccia sorocarpa.</title>
        <authorList>
            <person name="Paukszto L."/>
        </authorList>
    </citation>
    <scope>NUCLEOTIDE SEQUENCE [LARGE SCALE GENOMIC DNA]</scope>
    <source>
        <strain evidence="3">LP-2024</strain>
        <tissue evidence="3">Aerial parts of the thallus</tissue>
    </source>
</reference>
<gene>
    <name evidence="3" type="ORF">R1sor_007135</name>
</gene>
<dbReference type="Proteomes" id="UP001633002">
    <property type="component" value="Unassembled WGS sequence"/>
</dbReference>
<evidence type="ECO:0000259" key="2">
    <source>
        <dbReference type="Pfam" id="PF21859"/>
    </source>
</evidence>
<dbReference type="AlphaFoldDB" id="A0ABD3HVV9"/>
<keyword evidence="4" id="KW-1185">Reference proteome</keyword>
<accession>A0ABD3HVV9</accession>
<feature type="region of interest" description="Disordered" evidence="1">
    <location>
        <begin position="231"/>
        <end position="282"/>
    </location>
</feature>
<organism evidence="3 4">
    <name type="scientific">Riccia sorocarpa</name>
    <dbReference type="NCBI Taxonomy" id="122646"/>
    <lineage>
        <taxon>Eukaryota</taxon>
        <taxon>Viridiplantae</taxon>
        <taxon>Streptophyta</taxon>
        <taxon>Embryophyta</taxon>
        <taxon>Marchantiophyta</taxon>
        <taxon>Marchantiopsida</taxon>
        <taxon>Marchantiidae</taxon>
        <taxon>Marchantiales</taxon>
        <taxon>Ricciaceae</taxon>
        <taxon>Riccia</taxon>
    </lineage>
</organism>
<feature type="compositionally biased region" description="Basic and acidic residues" evidence="1">
    <location>
        <begin position="231"/>
        <end position="240"/>
    </location>
</feature>
<feature type="compositionally biased region" description="Acidic residues" evidence="1">
    <location>
        <begin position="271"/>
        <end position="282"/>
    </location>
</feature>
<evidence type="ECO:0000256" key="1">
    <source>
        <dbReference type="SAM" id="MobiDB-lite"/>
    </source>
</evidence>
<protein>
    <recommendedName>
        <fullName evidence="2">Replitron HUH endonuclease domain-containing protein</fullName>
    </recommendedName>
</protein>
<feature type="compositionally biased region" description="Polar residues" evidence="1">
    <location>
        <begin position="259"/>
        <end position="269"/>
    </location>
</feature>
<comment type="caution">
    <text evidence="3">The sequence shown here is derived from an EMBL/GenBank/DDBJ whole genome shotgun (WGS) entry which is preliminary data.</text>
</comment>
<evidence type="ECO:0000313" key="3">
    <source>
        <dbReference type="EMBL" id="KAL3693484.1"/>
    </source>
</evidence>
<dbReference type="InterPro" id="IPR054424">
    <property type="entry name" value="Replitron_HUH"/>
</dbReference>
<feature type="domain" description="Replitron HUH endonuclease" evidence="2">
    <location>
        <begin position="51"/>
        <end position="164"/>
    </location>
</feature>
<proteinExistence type="predicted"/>
<evidence type="ECO:0000313" key="4">
    <source>
        <dbReference type="Proteomes" id="UP001633002"/>
    </source>
</evidence>
<dbReference type="EMBL" id="JBJQOH010000003">
    <property type="protein sequence ID" value="KAL3693484.1"/>
    <property type="molecule type" value="Genomic_DNA"/>
</dbReference>